<accession>A0A1H3EFG4</accession>
<dbReference type="SMART" id="SM00487">
    <property type="entry name" value="DEXDc"/>
    <property type="match status" value="1"/>
</dbReference>
<evidence type="ECO:0000256" key="11">
    <source>
        <dbReference type="SAM" id="Coils"/>
    </source>
</evidence>
<dbReference type="GO" id="GO:0003677">
    <property type="term" value="F:DNA binding"/>
    <property type="evidence" value="ECO:0007669"/>
    <property type="project" value="UniProtKB-KW"/>
</dbReference>
<dbReference type="GO" id="GO:0009307">
    <property type="term" value="P:DNA restriction-modification system"/>
    <property type="evidence" value="ECO:0007669"/>
    <property type="project" value="UniProtKB-KW"/>
</dbReference>
<comment type="similarity">
    <text evidence="2 10">Belongs to the HsdR family.</text>
</comment>
<dbReference type="GO" id="GO:0005524">
    <property type="term" value="F:ATP binding"/>
    <property type="evidence" value="ECO:0007669"/>
    <property type="project" value="UniProtKB-KW"/>
</dbReference>
<organism evidence="13 14">
    <name type="scientific">Pseudomonas kuykendallii</name>
    <dbReference type="NCBI Taxonomy" id="1007099"/>
    <lineage>
        <taxon>Bacteria</taxon>
        <taxon>Pseudomonadati</taxon>
        <taxon>Pseudomonadota</taxon>
        <taxon>Gammaproteobacteria</taxon>
        <taxon>Pseudomonadales</taxon>
        <taxon>Pseudomonadaceae</taxon>
        <taxon>Pseudomonas</taxon>
    </lineage>
</organism>
<dbReference type="SUPFAM" id="SSF52540">
    <property type="entry name" value="P-loop containing nucleoside triphosphate hydrolases"/>
    <property type="match status" value="2"/>
</dbReference>
<dbReference type="InterPro" id="IPR040980">
    <property type="entry name" value="SWI2_SNF2"/>
</dbReference>
<dbReference type="Gene3D" id="3.40.50.300">
    <property type="entry name" value="P-loop containing nucleotide triphosphate hydrolases"/>
    <property type="match status" value="2"/>
</dbReference>
<name>A0A1H3EFG4_9PSED</name>
<evidence type="ECO:0000256" key="1">
    <source>
        <dbReference type="ARBA" id="ARBA00000851"/>
    </source>
</evidence>
<evidence type="ECO:0000256" key="3">
    <source>
        <dbReference type="ARBA" id="ARBA00022722"/>
    </source>
</evidence>
<keyword evidence="3" id="KW-0540">Nuclease</keyword>
<evidence type="ECO:0000256" key="10">
    <source>
        <dbReference type="RuleBase" id="RU364115"/>
    </source>
</evidence>
<gene>
    <name evidence="13" type="ORF">SAMN05216287_3694</name>
</gene>
<dbReference type="CDD" id="cd18030">
    <property type="entry name" value="DEXHc_RE_I_HsdR"/>
    <property type="match status" value="1"/>
</dbReference>
<dbReference type="Pfam" id="PF22679">
    <property type="entry name" value="T1R_D3-like"/>
    <property type="match status" value="1"/>
</dbReference>
<keyword evidence="11" id="KW-0175">Coiled coil</keyword>
<evidence type="ECO:0000256" key="8">
    <source>
        <dbReference type="ARBA" id="ARBA00022840"/>
    </source>
</evidence>
<evidence type="ECO:0000256" key="4">
    <source>
        <dbReference type="ARBA" id="ARBA00022741"/>
    </source>
</evidence>
<dbReference type="EC" id="3.1.21.3" evidence="10"/>
<evidence type="ECO:0000256" key="7">
    <source>
        <dbReference type="ARBA" id="ARBA00022801"/>
    </source>
</evidence>
<keyword evidence="8 10" id="KW-0067">ATP-binding</keyword>
<dbReference type="OrthoDB" id="9758243at2"/>
<comment type="function">
    <text evidence="10">Subunit R is required for both nuclease and ATPase activities, but not for modification.</text>
</comment>
<evidence type="ECO:0000256" key="9">
    <source>
        <dbReference type="ARBA" id="ARBA00023125"/>
    </source>
</evidence>
<evidence type="ECO:0000256" key="2">
    <source>
        <dbReference type="ARBA" id="ARBA00008598"/>
    </source>
</evidence>
<dbReference type="NCBIfam" id="TIGR00348">
    <property type="entry name" value="hsdR"/>
    <property type="match status" value="1"/>
</dbReference>
<dbReference type="Pfam" id="PF18766">
    <property type="entry name" value="SWI2_SNF2"/>
    <property type="match status" value="1"/>
</dbReference>
<dbReference type="RefSeq" id="WP_090231118.1">
    <property type="nucleotide sequence ID" value="NZ_FNNU01000006.1"/>
</dbReference>
<dbReference type="EMBL" id="FNNU01000006">
    <property type="protein sequence ID" value="SDX77357.1"/>
    <property type="molecule type" value="Genomic_DNA"/>
</dbReference>
<keyword evidence="6" id="KW-0255">Endonuclease</keyword>
<keyword evidence="4 10" id="KW-0547">Nucleotide-binding</keyword>
<evidence type="ECO:0000256" key="6">
    <source>
        <dbReference type="ARBA" id="ARBA00022759"/>
    </source>
</evidence>
<dbReference type="GO" id="GO:0009035">
    <property type="term" value="F:type I site-specific deoxyribonuclease activity"/>
    <property type="evidence" value="ECO:0007669"/>
    <property type="project" value="UniProtKB-EC"/>
</dbReference>
<evidence type="ECO:0000259" key="12">
    <source>
        <dbReference type="SMART" id="SM00487"/>
    </source>
</evidence>
<dbReference type="Proteomes" id="UP000243778">
    <property type="component" value="Unassembled WGS sequence"/>
</dbReference>
<evidence type="ECO:0000313" key="13">
    <source>
        <dbReference type="EMBL" id="SDX77357.1"/>
    </source>
</evidence>
<evidence type="ECO:0000313" key="14">
    <source>
        <dbReference type="Proteomes" id="UP000243778"/>
    </source>
</evidence>
<comment type="subunit">
    <text evidence="10">The type I restriction/modification system is composed of three polypeptides R, M and S.</text>
</comment>
<dbReference type="STRING" id="1007099.SAMN05216287_3694"/>
<reference evidence="14" key="1">
    <citation type="submission" date="2016-10" db="EMBL/GenBank/DDBJ databases">
        <authorList>
            <person name="Varghese N."/>
            <person name="Submissions S."/>
        </authorList>
    </citation>
    <scope>NUCLEOTIDE SEQUENCE [LARGE SCALE GENOMIC DNA]</scope>
    <source>
        <strain evidence="14">NRRL B-59562</strain>
    </source>
</reference>
<dbReference type="PANTHER" id="PTHR30195">
    <property type="entry name" value="TYPE I SITE-SPECIFIC DEOXYRIBONUCLEASE PROTEIN SUBUNIT M AND R"/>
    <property type="match status" value="1"/>
</dbReference>
<sequence>MGWELDDVEKPFVTQLQALGWAYNAGSLDDPAVTGRTSFAEVIQEGLLREQLRALNPGSDGAPWLDEARLSEAVSAITRLGTHKLMEANEKATGLLIRGLTMDGLPGWDGGRGQTIRYIDWDTPTNNRFTVINQYRVDCPPGFNSSKAFIVPDLVLLVNGIPLVVVECKSPSIPEPLAEAVDQLRRYSNQRKAAFEVDDNEGNEPLFATNQLVVASSFDQARVGCIGGAFEHYAQWKTVGGPDGSGSEIEVAQTLGKPALSEQERLIAGLLSPAHLLDVVQNFMLFMQVGGQTIKTVCRYQQYRAVNRAIARLKSGPTRLQDGEHDQRGGIIWHTQGSGKSLTMVFLVRKMRAEEQLRRFKIIVVTDRKDLQGQLSVTATLTGEVVDIAESTAGVKALARRKGPGLIFATIQKYRDPDSAGDAPLTAGDLPKAEEPKASYKADDTFEVLNEDDSILVLVDEAHRTQAGDLHANLLAGLPNCARIGFTGTPIIMGEKKRTHEIFGEFIDRYTIKEAEADGATVPVLYEGRTANGAVKDGASLDELFEDLFRQHTSEELEAIKQKYATKGHIFDAPALIADKARDIIRHYVTYILPNGYKAQVVAYSRLAAIRYFEALKQARDELLAEAQALSAEDKALDDEALCQRSAKVQAVVQAWRYRDTLARIEFAPIISGSNNDDPAWKQWTDGSAHEQLIKRFKKPLFNAKPEKTDPLTFLVVKSMLLTGFDAPIEGVMYLDRPIREAELLQAIARVNRTGFGKRCGIVVDYYGVAQHLKEALAAYADEDVAGALASLKDEVPVLRDRHLRVVDLFRQQGIESLDDTEACVEALGSEKLRAEFAVKLKAFLASLDTVLPRPEGLPYSGDAKRLAYIYARARNRYKDTPVLGKDVGAKVRKLIDDHVISLGIDPKIPPIQLTDAEFVKHIEMMDSADGVASRRAVASEMEHAIRSHIRKHTDEDPVLYRKLSERLNDILKTLGEQWNEVISQLQKIIDELRTGKVGSADAPSDLPGHCAPFLRTILDEVFTGRTPTAAELLSLKDVTLRLVDLLVQELQGNRNIWSPHKRAAQEDLNTRLFEHLMSLQPSLVDDDKAGVLADKLMEQARANHDKLVQV</sequence>
<keyword evidence="7 10" id="KW-0378">Hydrolase</keyword>
<dbReference type="Pfam" id="PF04313">
    <property type="entry name" value="HSDR_N"/>
    <property type="match status" value="1"/>
</dbReference>
<dbReference type="InterPro" id="IPR051268">
    <property type="entry name" value="Type-I_R_enzyme_R_subunit"/>
</dbReference>
<keyword evidence="9 10" id="KW-0238">DNA-binding</keyword>
<feature type="domain" description="Helicase ATP-binding" evidence="12">
    <location>
        <begin position="294"/>
        <end position="527"/>
    </location>
</feature>
<comment type="catalytic activity">
    <reaction evidence="1 10">
        <text>Endonucleolytic cleavage of DNA to give random double-stranded fragments with terminal 5'-phosphates, ATP is simultaneously hydrolyzed.</text>
        <dbReference type="EC" id="3.1.21.3"/>
    </reaction>
</comment>
<dbReference type="InterPro" id="IPR055180">
    <property type="entry name" value="HsdR_RecA-like_helicase_dom_2"/>
</dbReference>
<proteinExistence type="inferred from homology"/>
<dbReference type="CDD" id="cd18800">
    <property type="entry name" value="SF2_C_EcoR124I-like"/>
    <property type="match status" value="1"/>
</dbReference>
<keyword evidence="14" id="KW-1185">Reference proteome</keyword>
<evidence type="ECO:0000256" key="5">
    <source>
        <dbReference type="ARBA" id="ARBA00022747"/>
    </source>
</evidence>
<dbReference type="InterPro" id="IPR014001">
    <property type="entry name" value="Helicase_ATP-bd"/>
</dbReference>
<feature type="coiled-coil region" evidence="11">
    <location>
        <begin position="613"/>
        <end position="640"/>
    </location>
</feature>
<dbReference type="InterPro" id="IPR027417">
    <property type="entry name" value="P-loop_NTPase"/>
</dbReference>
<protein>
    <recommendedName>
        <fullName evidence="10">Type I restriction enzyme endonuclease subunit</fullName>
        <shortName evidence="10">R protein</shortName>
        <ecNumber evidence="10">3.1.21.3</ecNumber>
    </recommendedName>
</protein>
<dbReference type="InterPro" id="IPR007409">
    <property type="entry name" value="Restrct_endonuc_type1_HsdR_N"/>
</dbReference>
<dbReference type="PANTHER" id="PTHR30195:SF15">
    <property type="entry name" value="TYPE I RESTRICTION ENZYME HINDI ENDONUCLEASE SUBUNIT"/>
    <property type="match status" value="1"/>
</dbReference>
<dbReference type="AlphaFoldDB" id="A0A1H3EFG4"/>
<dbReference type="InterPro" id="IPR004473">
    <property type="entry name" value="Restrct_endonuc_typeI_HsdR"/>
</dbReference>
<keyword evidence="5 10" id="KW-0680">Restriction system</keyword>
<dbReference type="CDD" id="cd22332">
    <property type="entry name" value="HsdR_N"/>
    <property type="match status" value="1"/>
</dbReference>
<dbReference type="Gene3D" id="3.90.1570.50">
    <property type="match status" value="1"/>
</dbReference>